<name>A0A2P6RVH0_ROSCH</name>
<gene>
    <name evidence="2" type="ORF">RchiOBHm_Chr2g0132921</name>
</gene>
<dbReference type="STRING" id="74649.A0A2P6RVH0"/>
<organism evidence="2 3">
    <name type="scientific">Rosa chinensis</name>
    <name type="common">China rose</name>
    <dbReference type="NCBI Taxonomy" id="74649"/>
    <lineage>
        <taxon>Eukaryota</taxon>
        <taxon>Viridiplantae</taxon>
        <taxon>Streptophyta</taxon>
        <taxon>Embryophyta</taxon>
        <taxon>Tracheophyta</taxon>
        <taxon>Spermatophyta</taxon>
        <taxon>Magnoliopsida</taxon>
        <taxon>eudicotyledons</taxon>
        <taxon>Gunneridae</taxon>
        <taxon>Pentapetalae</taxon>
        <taxon>rosids</taxon>
        <taxon>fabids</taxon>
        <taxon>Rosales</taxon>
        <taxon>Rosaceae</taxon>
        <taxon>Rosoideae</taxon>
        <taxon>Rosoideae incertae sedis</taxon>
        <taxon>Rosa</taxon>
    </lineage>
</organism>
<dbReference type="AlphaFoldDB" id="A0A2P6RVH0"/>
<dbReference type="Gramene" id="PRQ50413">
    <property type="protein sequence ID" value="PRQ50413"/>
    <property type="gene ID" value="RchiOBHm_Chr2g0132921"/>
</dbReference>
<dbReference type="CDD" id="cd06222">
    <property type="entry name" value="RNase_H_like"/>
    <property type="match status" value="1"/>
</dbReference>
<dbReference type="EMBL" id="PDCK01000040">
    <property type="protein sequence ID" value="PRQ50413.1"/>
    <property type="molecule type" value="Genomic_DNA"/>
</dbReference>
<dbReference type="Proteomes" id="UP000238479">
    <property type="component" value="Chromosome 2"/>
</dbReference>
<dbReference type="GO" id="GO:0004523">
    <property type="term" value="F:RNA-DNA hybrid ribonuclease activity"/>
    <property type="evidence" value="ECO:0007669"/>
    <property type="project" value="InterPro"/>
</dbReference>
<dbReference type="InterPro" id="IPR036397">
    <property type="entry name" value="RNaseH_sf"/>
</dbReference>
<reference evidence="2 3" key="1">
    <citation type="journal article" date="2018" name="Nat. Genet.">
        <title>The Rosa genome provides new insights in the design of modern roses.</title>
        <authorList>
            <person name="Bendahmane M."/>
        </authorList>
    </citation>
    <scope>NUCLEOTIDE SEQUENCE [LARGE SCALE GENOMIC DNA]</scope>
    <source>
        <strain evidence="3">cv. Old Blush</strain>
    </source>
</reference>
<evidence type="ECO:0000259" key="1">
    <source>
        <dbReference type="Pfam" id="PF13456"/>
    </source>
</evidence>
<dbReference type="PANTHER" id="PTHR47723">
    <property type="entry name" value="OS05G0353850 PROTEIN"/>
    <property type="match status" value="1"/>
</dbReference>
<dbReference type="Gene3D" id="3.30.420.10">
    <property type="entry name" value="Ribonuclease H-like superfamily/Ribonuclease H"/>
    <property type="match status" value="1"/>
</dbReference>
<protein>
    <submittedName>
        <fullName evidence="2">Putative ribonuclease H-like domain-containing protein</fullName>
    </submittedName>
</protein>
<dbReference type="Pfam" id="PF13456">
    <property type="entry name" value="RVT_3"/>
    <property type="match status" value="1"/>
</dbReference>
<evidence type="ECO:0000313" key="3">
    <source>
        <dbReference type="Proteomes" id="UP000238479"/>
    </source>
</evidence>
<dbReference type="InterPro" id="IPR002156">
    <property type="entry name" value="RNaseH_domain"/>
</dbReference>
<dbReference type="GO" id="GO:0003676">
    <property type="term" value="F:nucleic acid binding"/>
    <property type="evidence" value="ECO:0007669"/>
    <property type="project" value="InterPro"/>
</dbReference>
<dbReference type="PANTHER" id="PTHR47723:SF19">
    <property type="entry name" value="POLYNUCLEOTIDYL TRANSFERASE, RIBONUCLEASE H-LIKE SUPERFAMILY PROTEIN"/>
    <property type="match status" value="1"/>
</dbReference>
<dbReference type="OMA" id="TIEWSHA"/>
<dbReference type="InterPro" id="IPR053151">
    <property type="entry name" value="RNase_H-like"/>
</dbReference>
<keyword evidence="3" id="KW-1185">Reference proteome</keyword>
<accession>A0A2P6RVH0</accession>
<dbReference type="InterPro" id="IPR012337">
    <property type="entry name" value="RNaseH-like_sf"/>
</dbReference>
<dbReference type="SUPFAM" id="SSF53098">
    <property type="entry name" value="Ribonuclease H-like"/>
    <property type="match status" value="1"/>
</dbReference>
<comment type="caution">
    <text evidence="2">The sequence shown here is derived from an EMBL/GenBank/DDBJ whole genome shotgun (WGS) entry which is preliminary data.</text>
</comment>
<feature type="domain" description="RNase H type-1" evidence="1">
    <location>
        <begin position="128"/>
        <end position="248"/>
    </location>
</feature>
<sequence length="256" mass="28960">MPETLLHLFRDCPKAMAVWRTFNWPTAVKHTFNLDWIGWLAANLHCKVIYSNNIQWCSIFVFICWYMWKWRNKDIFDVGFHRPYNTSHIILNATIEWSHAQAKLNLVDQYCFNMFSWTMPDDGYVKLNVDGTRAGQSGQIGAGGVLRDHNGDWLSGFMINVGKGQVLTAEAWGLLSGLKLATDLQVNKIEIESDSAILIKLIVEGCESSHPLGSILNSCKSLLHGFEDVKIKHIFRESNMTADAMAKSSLSHDPGI</sequence>
<dbReference type="InterPro" id="IPR044730">
    <property type="entry name" value="RNase_H-like_dom_plant"/>
</dbReference>
<evidence type="ECO:0000313" key="2">
    <source>
        <dbReference type="EMBL" id="PRQ50413.1"/>
    </source>
</evidence>
<proteinExistence type="predicted"/>